<dbReference type="SUPFAM" id="SSF48350">
    <property type="entry name" value="GTPase activation domain, GAP"/>
    <property type="match status" value="1"/>
</dbReference>
<dbReference type="InterPro" id="IPR008936">
    <property type="entry name" value="Rho_GTPase_activation_prot"/>
</dbReference>
<dbReference type="PROSITE" id="PS50238">
    <property type="entry name" value="RHOGAP"/>
    <property type="match status" value="1"/>
</dbReference>
<sequence>MPFLKHLLRLPKAIPKLAQRRRAGSRPPLKIITNGQRSQIDSLPSQSTYNKSTTRDCSALALSCLRSLPYVFDDGMTLTVPEFLIAAFTFLEERFLDHEGIFRKAGMYRKVKAYKVLFRSPDKQNVYSLKNLSAFDLCDLIKLFFRELEEPLLTVGLQGQFLRFVDANTSPNVKTKRLLQLCHALPARHRETLAFLMRKLSTVAEHQAENKMDVRNIATVFALVVFRDSESTYLPKNGQALADVMSASKLDIALKTEVIQLLIKACRSIGVRPSSERAAISAGAVGQPYRSGESVFKIPEPVRHSARPDAVRKPDKRQSALLETRGNILAFLGSSVAASDRRATRRRSTSKKKPPLVQRTAENKFSKAINRVDRKNAWRNGLHNPSNSDRISGNPNMVQSIASNSVGNRRLCRGRLNTLKAGLSGQKPNSVASPEYGKFSDQWSNVAQMLPPITMEADPSKIHSSKPRALFASPLDNDEFTDSDLRKASLLSRKEASNIDVASDFGSSIIRPSIAFIRKYRREGRPRNIGHSVRDSPTALGGEMPKIKSRPLSDRLFRQLCEDNGEDFHRLLLHTEFWSSLKKRTLLSVQI</sequence>
<dbReference type="PANTHER" id="PTHR15670:SF4">
    <property type="entry name" value="RHO GTPASE-ACTIVATING PROTEIN 11A"/>
    <property type="match status" value="1"/>
</dbReference>
<feature type="domain" description="Rho-GAP" evidence="2">
    <location>
        <begin position="66"/>
        <end position="270"/>
    </location>
</feature>
<accession>A0A5S6QBH1</accession>
<evidence type="ECO:0000313" key="3">
    <source>
        <dbReference type="Proteomes" id="UP000046395"/>
    </source>
</evidence>
<dbReference type="Gene3D" id="1.10.555.10">
    <property type="entry name" value="Rho GTPase activation protein"/>
    <property type="match status" value="1"/>
</dbReference>
<organism evidence="3 4">
    <name type="scientific">Trichuris muris</name>
    <name type="common">Mouse whipworm</name>
    <dbReference type="NCBI Taxonomy" id="70415"/>
    <lineage>
        <taxon>Eukaryota</taxon>
        <taxon>Metazoa</taxon>
        <taxon>Ecdysozoa</taxon>
        <taxon>Nematoda</taxon>
        <taxon>Enoplea</taxon>
        <taxon>Dorylaimia</taxon>
        <taxon>Trichinellida</taxon>
        <taxon>Trichuridae</taxon>
        <taxon>Trichuris</taxon>
    </lineage>
</organism>
<dbReference type="GO" id="GO:0007165">
    <property type="term" value="P:signal transduction"/>
    <property type="evidence" value="ECO:0007669"/>
    <property type="project" value="InterPro"/>
</dbReference>
<protein>
    <submittedName>
        <fullName evidence="4">Rho-GAP domain-containing protein</fullName>
    </submittedName>
</protein>
<keyword evidence="3" id="KW-1185">Reference proteome</keyword>
<dbReference type="AlphaFoldDB" id="A0A5S6QBH1"/>
<evidence type="ECO:0000313" key="4">
    <source>
        <dbReference type="WBParaSite" id="TMUE_1000004445.1"/>
    </source>
</evidence>
<dbReference type="CDD" id="cd00159">
    <property type="entry name" value="RhoGAP"/>
    <property type="match status" value="1"/>
</dbReference>
<dbReference type="Pfam" id="PF00620">
    <property type="entry name" value="RhoGAP"/>
    <property type="match status" value="1"/>
</dbReference>
<proteinExistence type="predicted"/>
<dbReference type="InterPro" id="IPR000198">
    <property type="entry name" value="RhoGAP_dom"/>
</dbReference>
<reference evidence="4" key="1">
    <citation type="submission" date="2019-12" db="UniProtKB">
        <authorList>
            <consortium name="WormBaseParasite"/>
        </authorList>
    </citation>
    <scope>IDENTIFICATION</scope>
</reference>
<evidence type="ECO:0000259" key="2">
    <source>
        <dbReference type="PROSITE" id="PS50238"/>
    </source>
</evidence>
<evidence type="ECO:0000256" key="1">
    <source>
        <dbReference type="SAM" id="MobiDB-lite"/>
    </source>
</evidence>
<dbReference type="InterPro" id="IPR042869">
    <property type="entry name" value="ARHGAP11A/B"/>
</dbReference>
<dbReference type="STRING" id="70415.A0A5S6QBH1"/>
<dbReference type="WBParaSite" id="TMUE_1000004445.1">
    <property type="protein sequence ID" value="TMUE_1000004445.1"/>
    <property type="gene ID" value="WBGene00302526"/>
</dbReference>
<dbReference type="Proteomes" id="UP000046395">
    <property type="component" value="Unassembled WGS sequence"/>
</dbReference>
<name>A0A5S6QBH1_TRIMR</name>
<dbReference type="SMART" id="SM00324">
    <property type="entry name" value="RhoGAP"/>
    <property type="match status" value="1"/>
</dbReference>
<dbReference type="GO" id="GO:0005096">
    <property type="term" value="F:GTPase activator activity"/>
    <property type="evidence" value="ECO:0007669"/>
    <property type="project" value="TreeGrafter"/>
</dbReference>
<feature type="region of interest" description="Disordered" evidence="1">
    <location>
        <begin position="376"/>
        <end position="395"/>
    </location>
</feature>
<dbReference type="PANTHER" id="PTHR15670">
    <property type="entry name" value="RHO GTPASE ACTIVATING PROTEIN 11A"/>
    <property type="match status" value="1"/>
</dbReference>
<feature type="compositionally biased region" description="Polar residues" evidence="1">
    <location>
        <begin position="383"/>
        <end position="395"/>
    </location>
</feature>